<accession>A0ABR2IJK1</accession>
<comment type="caution">
    <text evidence="2">The sequence shown here is derived from an EMBL/GenBank/DDBJ whole genome shotgun (WGS) entry which is preliminary data.</text>
</comment>
<dbReference type="PANTHER" id="PTHR23257">
    <property type="entry name" value="SERINE-THREONINE PROTEIN KINASE"/>
    <property type="match status" value="1"/>
</dbReference>
<gene>
    <name evidence="2" type="ORF">M9Y10_011451</name>
</gene>
<protein>
    <recommendedName>
        <fullName evidence="1">Protein kinase domain-containing protein</fullName>
    </recommendedName>
</protein>
<evidence type="ECO:0000313" key="2">
    <source>
        <dbReference type="EMBL" id="KAK8863761.1"/>
    </source>
</evidence>
<dbReference type="SUPFAM" id="SSF56112">
    <property type="entry name" value="Protein kinase-like (PK-like)"/>
    <property type="match status" value="1"/>
</dbReference>
<evidence type="ECO:0000313" key="3">
    <source>
        <dbReference type="Proteomes" id="UP001470230"/>
    </source>
</evidence>
<name>A0ABR2IJK1_9EUKA</name>
<keyword evidence="3" id="KW-1185">Reference proteome</keyword>
<dbReference type="PANTHER" id="PTHR23257:SF958">
    <property type="entry name" value="SERINE_THREONINE-PROTEIN KINASE WNK4"/>
    <property type="match status" value="1"/>
</dbReference>
<feature type="domain" description="Protein kinase" evidence="1">
    <location>
        <begin position="1"/>
        <end position="131"/>
    </location>
</feature>
<evidence type="ECO:0000259" key="1">
    <source>
        <dbReference type="PROSITE" id="PS50011"/>
    </source>
</evidence>
<sequence>MLGIAAGVRFLHNRAIIYRKLNQKSIWLDDYHHPKICDLSTSREYRNDRKTNLFELSDLIIYQAPEILDHKCTSYGYEVDVFALGRLFYLLITDEVSTKFQDFLNDCWDKEPQKRPKSSDIYDFLRNEEWFRTDGISDEDFQKYEKYKESIEKFDIECLEGFLSSPHTFQIQSNPSILAEGHDNVTLLLNIISSNFAILQEDDICELINKMADDQTIFKENCLPQVISFVNFLIRKGNTKANDFLNIVFGECIVPNKTQGGKDDKINVGSYEKDCVSINIPPNIKVIRKKKHLQTLPILQGYTYLTQLQ</sequence>
<dbReference type="EMBL" id="JAPFFF010000017">
    <property type="protein sequence ID" value="KAK8863761.1"/>
    <property type="molecule type" value="Genomic_DNA"/>
</dbReference>
<dbReference type="InterPro" id="IPR000719">
    <property type="entry name" value="Prot_kinase_dom"/>
</dbReference>
<proteinExistence type="predicted"/>
<dbReference type="Pfam" id="PF00069">
    <property type="entry name" value="Pkinase"/>
    <property type="match status" value="1"/>
</dbReference>
<organism evidence="2 3">
    <name type="scientific">Tritrichomonas musculus</name>
    <dbReference type="NCBI Taxonomy" id="1915356"/>
    <lineage>
        <taxon>Eukaryota</taxon>
        <taxon>Metamonada</taxon>
        <taxon>Parabasalia</taxon>
        <taxon>Tritrichomonadida</taxon>
        <taxon>Tritrichomonadidae</taxon>
        <taxon>Tritrichomonas</taxon>
    </lineage>
</organism>
<reference evidence="2 3" key="1">
    <citation type="submission" date="2024-04" db="EMBL/GenBank/DDBJ databases">
        <title>Tritrichomonas musculus Genome.</title>
        <authorList>
            <person name="Alves-Ferreira E."/>
            <person name="Grigg M."/>
            <person name="Lorenzi H."/>
            <person name="Galac M."/>
        </authorList>
    </citation>
    <scope>NUCLEOTIDE SEQUENCE [LARGE SCALE GENOMIC DNA]</scope>
    <source>
        <strain evidence="2 3">EAF2021</strain>
    </source>
</reference>
<dbReference type="Gene3D" id="1.10.510.10">
    <property type="entry name" value="Transferase(Phosphotransferase) domain 1"/>
    <property type="match status" value="1"/>
</dbReference>
<dbReference type="PROSITE" id="PS50011">
    <property type="entry name" value="PROTEIN_KINASE_DOM"/>
    <property type="match status" value="1"/>
</dbReference>
<dbReference type="InterPro" id="IPR050167">
    <property type="entry name" value="Ser_Thr_protein_kinase"/>
</dbReference>
<dbReference type="Proteomes" id="UP001470230">
    <property type="component" value="Unassembled WGS sequence"/>
</dbReference>
<dbReference type="InterPro" id="IPR011009">
    <property type="entry name" value="Kinase-like_dom_sf"/>
</dbReference>